<organism evidence="7 8">
    <name type="scientific">Lentithecium fluviatile CBS 122367</name>
    <dbReference type="NCBI Taxonomy" id="1168545"/>
    <lineage>
        <taxon>Eukaryota</taxon>
        <taxon>Fungi</taxon>
        <taxon>Dikarya</taxon>
        <taxon>Ascomycota</taxon>
        <taxon>Pezizomycotina</taxon>
        <taxon>Dothideomycetes</taxon>
        <taxon>Pleosporomycetidae</taxon>
        <taxon>Pleosporales</taxon>
        <taxon>Massarineae</taxon>
        <taxon>Lentitheciaceae</taxon>
        <taxon>Lentithecium</taxon>
    </lineage>
</organism>
<feature type="transmembrane region" description="Helical" evidence="6">
    <location>
        <begin position="77"/>
        <end position="97"/>
    </location>
</feature>
<gene>
    <name evidence="7" type="ORF">K458DRAFT_424867</name>
</gene>
<proteinExistence type="predicted"/>
<comment type="subcellular location">
    <subcellularLocation>
        <location evidence="1">Membrane</location>
        <topology evidence="1">Single-pass membrane protein</topology>
    </subcellularLocation>
</comment>
<keyword evidence="2 6" id="KW-0812">Transmembrane</keyword>
<dbReference type="PANTHER" id="PTHR15549:SF6">
    <property type="entry name" value="MID2 DOMAIN-CONTAINING PROTEIN"/>
    <property type="match status" value="1"/>
</dbReference>
<keyword evidence="3 6" id="KW-1133">Transmembrane helix</keyword>
<evidence type="ECO:0000256" key="4">
    <source>
        <dbReference type="ARBA" id="ARBA00023136"/>
    </source>
</evidence>
<dbReference type="EMBL" id="MU005637">
    <property type="protein sequence ID" value="KAF2676246.1"/>
    <property type="molecule type" value="Genomic_DNA"/>
</dbReference>
<name>A0A6G1IDG2_9PLEO</name>
<evidence type="ECO:0000256" key="3">
    <source>
        <dbReference type="ARBA" id="ARBA00022989"/>
    </source>
</evidence>
<evidence type="ECO:0000256" key="5">
    <source>
        <dbReference type="SAM" id="MobiDB-lite"/>
    </source>
</evidence>
<protein>
    <recommendedName>
        <fullName evidence="9">Mid2 domain-containing protein</fullName>
    </recommendedName>
</protein>
<evidence type="ECO:0008006" key="9">
    <source>
        <dbReference type="Google" id="ProtNLM"/>
    </source>
</evidence>
<dbReference type="GO" id="GO:0071944">
    <property type="term" value="C:cell periphery"/>
    <property type="evidence" value="ECO:0007669"/>
    <property type="project" value="UniProtKB-ARBA"/>
</dbReference>
<sequence length="177" mass="18874">MTSIFTGLAVADPVVVAWASEDMSSFPSDYRTSLADRIGVVMNMDATPESTSSLPSQTQTGESVPPIDPSLSTGAKAGIGVGVALGVAVIVGIVTLLRLRRRKRKSAVDSEQTGIPEMEDQDATNGRRRWFLGGRWRNEAEVRGVPTQELDSKAVHVVPGPPAELDSSEVRQEEVAS</sequence>
<feature type="region of interest" description="Disordered" evidence="5">
    <location>
        <begin position="105"/>
        <end position="128"/>
    </location>
</feature>
<evidence type="ECO:0000256" key="2">
    <source>
        <dbReference type="ARBA" id="ARBA00022692"/>
    </source>
</evidence>
<dbReference type="AlphaFoldDB" id="A0A6G1IDG2"/>
<evidence type="ECO:0000313" key="8">
    <source>
        <dbReference type="Proteomes" id="UP000799291"/>
    </source>
</evidence>
<evidence type="ECO:0000313" key="7">
    <source>
        <dbReference type="EMBL" id="KAF2676246.1"/>
    </source>
</evidence>
<accession>A0A6G1IDG2</accession>
<dbReference type="InterPro" id="IPR051694">
    <property type="entry name" value="Immunoregulatory_rcpt-like"/>
</dbReference>
<dbReference type="Proteomes" id="UP000799291">
    <property type="component" value="Unassembled WGS sequence"/>
</dbReference>
<feature type="compositionally biased region" description="Basic and acidic residues" evidence="5">
    <location>
        <begin position="168"/>
        <end position="177"/>
    </location>
</feature>
<feature type="compositionally biased region" description="Polar residues" evidence="5">
    <location>
        <begin position="48"/>
        <end position="62"/>
    </location>
</feature>
<reference evidence="7" key="1">
    <citation type="journal article" date="2020" name="Stud. Mycol.">
        <title>101 Dothideomycetes genomes: a test case for predicting lifestyles and emergence of pathogens.</title>
        <authorList>
            <person name="Haridas S."/>
            <person name="Albert R."/>
            <person name="Binder M."/>
            <person name="Bloem J."/>
            <person name="Labutti K."/>
            <person name="Salamov A."/>
            <person name="Andreopoulos B."/>
            <person name="Baker S."/>
            <person name="Barry K."/>
            <person name="Bills G."/>
            <person name="Bluhm B."/>
            <person name="Cannon C."/>
            <person name="Castanera R."/>
            <person name="Culley D."/>
            <person name="Daum C."/>
            <person name="Ezra D."/>
            <person name="Gonzalez J."/>
            <person name="Henrissat B."/>
            <person name="Kuo A."/>
            <person name="Liang C."/>
            <person name="Lipzen A."/>
            <person name="Lutzoni F."/>
            <person name="Magnuson J."/>
            <person name="Mondo S."/>
            <person name="Nolan M."/>
            <person name="Ohm R."/>
            <person name="Pangilinan J."/>
            <person name="Park H.-J."/>
            <person name="Ramirez L."/>
            <person name="Alfaro M."/>
            <person name="Sun H."/>
            <person name="Tritt A."/>
            <person name="Yoshinaga Y."/>
            <person name="Zwiers L.-H."/>
            <person name="Turgeon B."/>
            <person name="Goodwin S."/>
            <person name="Spatafora J."/>
            <person name="Crous P."/>
            <person name="Grigoriev I."/>
        </authorList>
    </citation>
    <scope>NUCLEOTIDE SEQUENCE</scope>
    <source>
        <strain evidence="7">CBS 122367</strain>
    </source>
</reference>
<feature type="region of interest" description="Disordered" evidence="5">
    <location>
        <begin position="46"/>
        <end position="65"/>
    </location>
</feature>
<evidence type="ECO:0000256" key="1">
    <source>
        <dbReference type="ARBA" id="ARBA00004167"/>
    </source>
</evidence>
<keyword evidence="8" id="KW-1185">Reference proteome</keyword>
<dbReference type="GO" id="GO:0016020">
    <property type="term" value="C:membrane"/>
    <property type="evidence" value="ECO:0007669"/>
    <property type="project" value="UniProtKB-SubCell"/>
</dbReference>
<feature type="region of interest" description="Disordered" evidence="5">
    <location>
        <begin position="142"/>
        <end position="177"/>
    </location>
</feature>
<evidence type="ECO:0000256" key="6">
    <source>
        <dbReference type="SAM" id="Phobius"/>
    </source>
</evidence>
<dbReference type="PANTHER" id="PTHR15549">
    <property type="entry name" value="PAIRED IMMUNOGLOBULIN-LIKE TYPE 2 RECEPTOR"/>
    <property type="match status" value="1"/>
</dbReference>
<dbReference type="OrthoDB" id="4770059at2759"/>
<keyword evidence="4 6" id="KW-0472">Membrane</keyword>